<keyword evidence="2" id="KW-1185">Reference proteome</keyword>
<organism evidence="1 2">
    <name type="scientific">Pseudomonas phage Littlefix</name>
    <dbReference type="NCBI Taxonomy" id="2079289"/>
    <lineage>
        <taxon>Viruses</taxon>
        <taxon>Duplodnaviria</taxon>
        <taxon>Heunggongvirae</taxon>
        <taxon>Uroviricota</taxon>
        <taxon>Caudoviricetes</taxon>
        <taxon>Schitoviridae</taxon>
        <taxon>Littlefixvirus</taxon>
        <taxon>Littlefixvirus littlefix</taxon>
    </lineage>
</organism>
<evidence type="ECO:0000313" key="1">
    <source>
        <dbReference type="EMBL" id="AUV61863.1"/>
    </source>
</evidence>
<dbReference type="EMBL" id="MG775260">
    <property type="protein sequence ID" value="AUV61863.1"/>
    <property type="molecule type" value="Genomic_DNA"/>
</dbReference>
<name>A0A2K9VHN8_9CAUD</name>
<proteinExistence type="predicted"/>
<accession>A0A2K9VHN8</accession>
<dbReference type="Proteomes" id="UP000240903">
    <property type="component" value="Segment"/>
</dbReference>
<gene>
    <name evidence="1" type="ORF">PsPhLittlefix_gp48</name>
</gene>
<evidence type="ECO:0000313" key="2">
    <source>
        <dbReference type="Proteomes" id="UP000240903"/>
    </source>
</evidence>
<sequence length="97" mass="10928">MNITPNEMLGLLIVVVVLLMLLLLGAAKRRKHTKIYPMCVVFWCAHSNEQFITPVRNLGAAQTLINKINLLSVVEPHIDVAGTATHRLERGIWKMIE</sequence>
<protein>
    <submittedName>
        <fullName evidence="1">Uncharacterized protein</fullName>
    </submittedName>
</protein>
<reference evidence="2" key="1">
    <citation type="submission" date="2018-01" db="EMBL/GenBank/DDBJ databases">
        <title>Pseudomonas phages infecting Pseudomonas sp. isolated from Prunus avium.</title>
        <authorList>
            <person name="Colberg O."/>
            <person name="Carstens A.B."/>
            <person name="Kot W."/>
            <person name="Hansen L.H."/>
        </authorList>
    </citation>
    <scope>NUCLEOTIDE SEQUENCE [LARGE SCALE GENOMIC DNA]</scope>
</reference>